<comment type="caution">
    <text evidence="7">The sequence shown here is derived from an EMBL/GenBank/DDBJ whole genome shotgun (WGS) entry which is preliminary data.</text>
</comment>
<reference evidence="7" key="1">
    <citation type="submission" date="2022-09" db="EMBL/GenBank/DDBJ databases">
        <title>Novosphingobium sp. Nov., a polycyclic aromatic hydrocarbon-degrading bacterium isolated form mangrove sediments in HongKong.</title>
        <authorList>
            <person name="Hu Z."/>
        </authorList>
    </citation>
    <scope>NUCLEOTIDE SEQUENCE</scope>
    <source>
        <strain evidence="7">HK4-1</strain>
    </source>
</reference>
<protein>
    <recommendedName>
        <fullName evidence="5">GDP-L-fucose synthase</fullName>
        <ecNumber evidence="5">1.1.1.271</ecNumber>
    </recommendedName>
    <alternativeName>
        <fullName evidence="5">GDP-4-keto-6-deoxy-D-mannose-3,5-epimerase-4-reductase</fullName>
    </alternativeName>
</protein>
<feature type="binding site" evidence="5">
    <location>
        <begin position="114"/>
        <end position="117"/>
    </location>
    <ligand>
        <name>NADP(+)</name>
        <dbReference type="ChEBI" id="CHEBI:58349"/>
    </ligand>
</feature>
<feature type="binding site" evidence="5">
    <location>
        <position position="278"/>
    </location>
    <ligand>
        <name>substrate</name>
    </ligand>
</feature>
<dbReference type="HAMAP" id="MF_00956">
    <property type="entry name" value="GDP_fucose_synth"/>
    <property type="match status" value="1"/>
</dbReference>
<sequence length="317" mass="35046">MDIETQRRNPQAPQKVWVAGHSGMLGSALVRRLTREAVNVITVERQEVDLEDQSAVLGWLRATKPSEIYVAAAKVGGIVANRDLPAEFIYRNLMIATNIINAARETDVDKLVHVASSAIYPRNAPQPIVEDALMTGPIDSEHLPYAVAKIAGITMCQAYRRQYGCNFISAAPTNIYGPGDDFDLTSGHVVPAIIRKVHEAKLADAPQITVWGTGKPMREFLHVDDVADALVFLMKTYSDEEHVNVGCGEEISILDLTRMVCETVEYEGKIVQDISKPDGMARKLMNSAKLQSLGWAPKIGIREGIKQTYDWYRGTLQ</sequence>
<feature type="active site" description="Proton donor/acceptor" evidence="5">
    <location>
        <position position="145"/>
    </location>
</feature>
<proteinExistence type="inferred from homology"/>
<keyword evidence="8" id="KW-1185">Reference proteome</keyword>
<comment type="similarity">
    <text evidence="1 5">Belongs to the NAD(P)-dependent epimerase/dehydratase family. Fucose synthase subfamily.</text>
</comment>
<dbReference type="Gene3D" id="3.40.50.720">
    <property type="entry name" value="NAD(P)-binding Rossmann-like Domain"/>
    <property type="match status" value="1"/>
</dbReference>
<comment type="caution">
    <text evidence="5">Lacks conserved residue(s) required for the propagation of feature annotation.</text>
</comment>
<name>A0ABT2HZT4_9SPHN</name>
<gene>
    <name evidence="5" type="primary">fcl</name>
    <name evidence="7" type="ORF">NZK81_00740</name>
</gene>
<feature type="binding site" evidence="5">
    <location>
        <position position="211"/>
    </location>
    <ligand>
        <name>substrate</name>
    </ligand>
</feature>
<dbReference type="RefSeq" id="WP_260043131.1">
    <property type="nucleotide sequence ID" value="NZ_JANZXA010000001.1"/>
</dbReference>
<feature type="domain" description="NAD-dependent epimerase/dehydratase" evidence="6">
    <location>
        <begin position="17"/>
        <end position="246"/>
    </location>
</feature>
<dbReference type="EMBL" id="JANZXA010000001">
    <property type="protein sequence ID" value="MCT2398065.1"/>
    <property type="molecule type" value="Genomic_DNA"/>
</dbReference>
<evidence type="ECO:0000256" key="5">
    <source>
        <dbReference type="HAMAP-Rule" id="MF_00956"/>
    </source>
</evidence>
<feature type="binding site" evidence="5">
    <location>
        <position position="149"/>
    </location>
    <ligand>
        <name>NADP(+)</name>
        <dbReference type="ChEBI" id="CHEBI:58349"/>
    </ligand>
</feature>
<feature type="binding site" evidence="5">
    <location>
        <position position="218"/>
    </location>
    <ligand>
        <name>substrate</name>
    </ligand>
</feature>
<feature type="binding site" evidence="5">
    <location>
        <begin position="20"/>
        <end position="26"/>
    </location>
    <ligand>
        <name>NADP(+)</name>
        <dbReference type="ChEBI" id="CHEBI:58349"/>
    </ligand>
</feature>
<dbReference type="Pfam" id="PF01370">
    <property type="entry name" value="Epimerase"/>
    <property type="match status" value="1"/>
</dbReference>
<keyword evidence="5" id="KW-0511">Multifunctional enzyme</keyword>
<organism evidence="7 8">
    <name type="scientific">Novosphingobium mangrovi</name>
    <name type="common">ex Huang et al. 2023</name>
    <dbReference type="NCBI Taxonomy" id="2976432"/>
    <lineage>
        <taxon>Bacteria</taxon>
        <taxon>Pseudomonadati</taxon>
        <taxon>Pseudomonadota</taxon>
        <taxon>Alphaproteobacteria</taxon>
        <taxon>Sphingomonadales</taxon>
        <taxon>Sphingomonadaceae</taxon>
        <taxon>Novosphingobium</taxon>
    </lineage>
</organism>
<feature type="binding site" evidence="5">
    <location>
        <position position="188"/>
    </location>
    <ligand>
        <name>NADP(+)</name>
        <dbReference type="ChEBI" id="CHEBI:58349"/>
    </ligand>
</feature>
<dbReference type="CDD" id="cd05239">
    <property type="entry name" value="GDP_FS_SDR_e"/>
    <property type="match status" value="1"/>
</dbReference>
<feature type="binding site" evidence="5">
    <location>
        <begin position="172"/>
        <end position="175"/>
    </location>
    <ligand>
        <name>NADP(+)</name>
        <dbReference type="ChEBI" id="CHEBI:58349"/>
    </ligand>
</feature>
<comment type="function">
    <text evidence="5">Catalyzes the two-step NADP-dependent conversion of GDP-4-dehydro-6-deoxy-D-mannose to GDP-fucose, involving an epimerase and a reductase reaction.</text>
</comment>
<dbReference type="InterPro" id="IPR036291">
    <property type="entry name" value="NAD(P)-bd_dom_sf"/>
</dbReference>
<dbReference type="InterPro" id="IPR001509">
    <property type="entry name" value="Epimerase_deHydtase"/>
</dbReference>
<keyword evidence="2 5" id="KW-0521">NADP</keyword>
<dbReference type="InterPro" id="IPR028614">
    <property type="entry name" value="GDP_fucose/colitose_synth"/>
</dbReference>
<keyword evidence="3 5" id="KW-0560">Oxidoreductase</keyword>
<dbReference type="PANTHER" id="PTHR43238:SF1">
    <property type="entry name" value="GDP-L-FUCOSE SYNTHASE"/>
    <property type="match status" value="1"/>
</dbReference>
<evidence type="ECO:0000256" key="4">
    <source>
        <dbReference type="ARBA" id="ARBA00023235"/>
    </source>
</evidence>
<dbReference type="EC" id="1.1.1.271" evidence="5"/>
<evidence type="ECO:0000259" key="6">
    <source>
        <dbReference type="Pfam" id="PF01370"/>
    </source>
</evidence>
<feature type="site" description="Important for catalytic activity" evidence="5">
    <location>
        <position position="116"/>
    </location>
</feature>
<dbReference type="PANTHER" id="PTHR43238">
    <property type="entry name" value="GDP-L-FUCOSE SYNTHASE"/>
    <property type="match status" value="1"/>
</dbReference>
<keyword evidence="4 5" id="KW-0413">Isomerase</keyword>
<feature type="binding site" evidence="5">
    <location>
        <position position="196"/>
    </location>
    <ligand>
        <name>substrate</name>
    </ligand>
</feature>
<evidence type="ECO:0000313" key="7">
    <source>
        <dbReference type="EMBL" id="MCT2398065.1"/>
    </source>
</evidence>
<evidence type="ECO:0000256" key="2">
    <source>
        <dbReference type="ARBA" id="ARBA00022857"/>
    </source>
</evidence>
<comment type="pathway">
    <text evidence="5">Nucleotide-sugar biosynthesis; GDP-L-fucose biosynthesis via de novo pathway; GDP-L-fucose from GDP-alpha-D-mannose: step 2/2.</text>
</comment>
<accession>A0ABT2HZT4</accession>
<dbReference type="Gene3D" id="3.90.25.10">
    <property type="entry name" value="UDP-galactose 4-epimerase, domain 1"/>
    <property type="match status" value="1"/>
</dbReference>
<evidence type="ECO:0000256" key="3">
    <source>
        <dbReference type="ARBA" id="ARBA00023002"/>
    </source>
</evidence>
<dbReference type="SUPFAM" id="SSF51735">
    <property type="entry name" value="NAD(P)-binding Rossmann-fold domains"/>
    <property type="match status" value="1"/>
</dbReference>
<evidence type="ECO:0000313" key="8">
    <source>
        <dbReference type="Proteomes" id="UP001165583"/>
    </source>
</evidence>
<dbReference type="Proteomes" id="UP001165583">
    <property type="component" value="Unassembled WGS sequence"/>
</dbReference>
<evidence type="ECO:0000256" key="1">
    <source>
        <dbReference type="ARBA" id="ARBA00005959"/>
    </source>
</evidence>
<comment type="catalytic activity">
    <reaction evidence="5">
        <text>GDP-beta-L-fucose + NADP(+) = GDP-4-dehydro-alpha-D-rhamnose + NADPH + H(+)</text>
        <dbReference type="Rhea" id="RHEA:18885"/>
        <dbReference type="ChEBI" id="CHEBI:15378"/>
        <dbReference type="ChEBI" id="CHEBI:57273"/>
        <dbReference type="ChEBI" id="CHEBI:57783"/>
        <dbReference type="ChEBI" id="CHEBI:57964"/>
        <dbReference type="ChEBI" id="CHEBI:58349"/>
        <dbReference type="EC" id="1.1.1.271"/>
    </reaction>
</comment>